<accession>A0A315EJ27</accession>
<comment type="caution">
    <text evidence="3">The sequence shown here is derived from an EMBL/GenBank/DDBJ whole genome shotgun (WGS) entry which is preliminary data.</text>
</comment>
<evidence type="ECO:0008006" key="5">
    <source>
        <dbReference type="Google" id="ProtNLM"/>
    </source>
</evidence>
<proteinExistence type="predicted"/>
<evidence type="ECO:0000313" key="3">
    <source>
        <dbReference type="EMBL" id="PUE55864.1"/>
    </source>
</evidence>
<protein>
    <recommendedName>
        <fullName evidence="5">DUF349 domain-containing protein</fullName>
    </recommendedName>
</protein>
<reference evidence="3 4" key="1">
    <citation type="submission" date="2017-04" db="EMBL/GenBank/DDBJ databases">
        <title>Unexpected and diverse lifestyles within the genus Limnohabitans.</title>
        <authorList>
            <person name="Kasalicky V."/>
            <person name="Mehrshad M."/>
            <person name="Andrei S.-A."/>
            <person name="Salcher M."/>
            <person name="Kratochvilova H."/>
            <person name="Simek K."/>
            <person name="Ghai R."/>
        </authorList>
    </citation>
    <scope>NUCLEOTIDE SEQUENCE [LARGE SCALE GENOMIC DNA]</scope>
    <source>
        <strain evidence="3 4">II-B4</strain>
    </source>
</reference>
<feature type="region of interest" description="Disordered" evidence="2">
    <location>
        <begin position="267"/>
        <end position="302"/>
    </location>
</feature>
<dbReference type="InterPro" id="IPR007139">
    <property type="entry name" value="DUF349"/>
</dbReference>
<dbReference type="RefSeq" id="WP_108311848.1">
    <property type="nucleotide sequence ID" value="NZ_NESN01000001.1"/>
</dbReference>
<feature type="region of interest" description="Disordered" evidence="2">
    <location>
        <begin position="685"/>
        <end position="788"/>
    </location>
</feature>
<feature type="compositionally biased region" description="Low complexity" evidence="2">
    <location>
        <begin position="685"/>
        <end position="701"/>
    </location>
</feature>
<feature type="compositionally biased region" description="Low complexity" evidence="2">
    <location>
        <begin position="268"/>
        <end position="278"/>
    </location>
</feature>
<dbReference type="Pfam" id="PF03993">
    <property type="entry name" value="DUF349"/>
    <property type="match status" value="1"/>
</dbReference>
<keyword evidence="1" id="KW-0175">Coiled coil</keyword>
<evidence type="ECO:0000313" key="4">
    <source>
        <dbReference type="Proteomes" id="UP000250790"/>
    </source>
</evidence>
<gene>
    <name evidence="3" type="ORF">B9Z37_01525</name>
</gene>
<feature type="coiled-coil region" evidence="1">
    <location>
        <begin position="173"/>
        <end position="200"/>
    </location>
</feature>
<sequence>MDCVLKVFTVTSSSKPLDLAALDQLTGGAFQAVTSGERSARLREWFLSEPAADVLAEVYREMSTRDKGAAKLLKEKLDELKRVHGQEALASDWAQKAEQMLQAPRLNIGDAMAWQRDAAKAGAPLSREPLASLKVRLAEVVKGVEDLQHQVMVQREAAVLLAQRIEVLSTKPIAEAQAALAGLQTDVAQWQSQAQQLTTNAVWPSVDMKFPSQLDAALNQLQAVWDGFSAALTLSQQAQADATAALPSVPVWADEIRRLRGEVVAEVPSPASGAGASEAAKEPKPAKPKMDAAQRQALREQANKAVTEALEALEKQITEPPVPADAAVVLRAALKTHGKNLDTALDERVHKALTATGDAEGWQRWLADQVRQELVTQAESLLDAEKAPTMGGRKMQDKLRQLRESWKQTDQGGLPNHALWKRFDAACNEAYKAVLAWLEQMKKDSAEHRAQRVALLEEVKAWTTAHAESDDWRAQLRALHQFADRWRNAGHLSEKAFGEMQSQWKAVLKAAAARLEAAQKASVERRQALINEARELGAAPALRVDAVKALQQRWQVEAQSVPLDRKTEQKLWEVFRAPLDEAFQRKGTERHASAAPLTARDRAVIDASKALDEANAAGDAGKIRAAMAALDAALRGQAQEAQAAQVAPASAVAAAPEAPAEEAAPVAETAAAADAPVDAPIDATEAAAESTDTAEAEAPAAPVAPPKPAKPVVAVRGDDRPGQKKSEASAGRDGRDGRRDGRPGDRGARPGADRGPGRPGERGGDRFGDRGGRGEGRDFREDRGPRLGDAAFRAQREAMERAEMSLRKLAAQAHGETLTRLMGAWQERQADALPSAQELGRAINAATRQAWVQAVSAEAKTTAATALLRLEMAAEVPTPADSLSERRMLQLQLLTQRNEPGPRETWGQDVAQVLSGPHEEATARRLQNVLKNLLRG</sequence>
<feature type="compositionally biased region" description="Basic and acidic residues" evidence="2">
    <location>
        <begin position="279"/>
        <end position="302"/>
    </location>
</feature>
<organism evidence="3 4">
    <name type="scientific">Limnohabitans parvus II-B4</name>
    <dbReference type="NCBI Taxonomy" id="1293052"/>
    <lineage>
        <taxon>Bacteria</taxon>
        <taxon>Pseudomonadati</taxon>
        <taxon>Pseudomonadota</taxon>
        <taxon>Betaproteobacteria</taxon>
        <taxon>Burkholderiales</taxon>
        <taxon>Comamonadaceae</taxon>
        <taxon>Limnohabitans</taxon>
    </lineage>
</organism>
<keyword evidence="4" id="KW-1185">Reference proteome</keyword>
<name>A0A315EJ27_9BURK</name>
<feature type="compositionally biased region" description="Basic and acidic residues" evidence="2">
    <location>
        <begin position="716"/>
        <end position="786"/>
    </location>
</feature>
<dbReference type="EMBL" id="NESN01000001">
    <property type="protein sequence ID" value="PUE55864.1"/>
    <property type="molecule type" value="Genomic_DNA"/>
</dbReference>
<dbReference type="Proteomes" id="UP000250790">
    <property type="component" value="Unassembled WGS sequence"/>
</dbReference>
<dbReference type="OrthoDB" id="5523335at2"/>
<dbReference type="AlphaFoldDB" id="A0A315EJ27"/>
<evidence type="ECO:0000256" key="2">
    <source>
        <dbReference type="SAM" id="MobiDB-lite"/>
    </source>
</evidence>
<evidence type="ECO:0000256" key="1">
    <source>
        <dbReference type="SAM" id="Coils"/>
    </source>
</evidence>